<protein>
    <submittedName>
        <fullName evidence="1">Uncharacterized protein</fullName>
    </submittedName>
</protein>
<organism evidence="1 2">
    <name type="scientific">Datura stramonium</name>
    <name type="common">Jimsonweed</name>
    <name type="synonym">Common thornapple</name>
    <dbReference type="NCBI Taxonomy" id="4076"/>
    <lineage>
        <taxon>Eukaryota</taxon>
        <taxon>Viridiplantae</taxon>
        <taxon>Streptophyta</taxon>
        <taxon>Embryophyta</taxon>
        <taxon>Tracheophyta</taxon>
        <taxon>Spermatophyta</taxon>
        <taxon>Magnoliopsida</taxon>
        <taxon>eudicotyledons</taxon>
        <taxon>Gunneridae</taxon>
        <taxon>Pentapetalae</taxon>
        <taxon>asterids</taxon>
        <taxon>lamiids</taxon>
        <taxon>Solanales</taxon>
        <taxon>Solanaceae</taxon>
        <taxon>Solanoideae</taxon>
        <taxon>Datureae</taxon>
        <taxon>Datura</taxon>
    </lineage>
</organism>
<comment type="caution">
    <text evidence="1">The sequence shown here is derived from an EMBL/GenBank/DDBJ whole genome shotgun (WGS) entry which is preliminary data.</text>
</comment>
<reference evidence="1 2" key="1">
    <citation type="journal article" date="2021" name="BMC Genomics">
        <title>Datura genome reveals duplications of psychoactive alkaloid biosynthetic genes and high mutation rate following tissue culture.</title>
        <authorList>
            <person name="Rajewski A."/>
            <person name="Carter-House D."/>
            <person name="Stajich J."/>
            <person name="Litt A."/>
        </authorList>
    </citation>
    <scope>NUCLEOTIDE SEQUENCE [LARGE SCALE GENOMIC DNA]</scope>
    <source>
        <strain evidence="1">AR-01</strain>
    </source>
</reference>
<keyword evidence="2" id="KW-1185">Reference proteome</keyword>
<dbReference type="EMBL" id="JACEIK010013404">
    <property type="protein sequence ID" value="MCE3216498.1"/>
    <property type="molecule type" value="Genomic_DNA"/>
</dbReference>
<sequence>VSHVMIGNQLADHLANNALDHGDIAVHSFNELDTQGRKIINSDKLQCPYL</sequence>
<name>A0ABS8WWQ9_DATST</name>
<proteinExistence type="predicted"/>
<evidence type="ECO:0000313" key="2">
    <source>
        <dbReference type="Proteomes" id="UP000823775"/>
    </source>
</evidence>
<gene>
    <name evidence="1" type="ORF">HAX54_006712</name>
</gene>
<dbReference type="Proteomes" id="UP000823775">
    <property type="component" value="Unassembled WGS sequence"/>
</dbReference>
<evidence type="ECO:0000313" key="1">
    <source>
        <dbReference type="EMBL" id="MCE3216498.1"/>
    </source>
</evidence>
<accession>A0ABS8WWQ9</accession>
<feature type="non-terminal residue" evidence="1">
    <location>
        <position position="1"/>
    </location>
</feature>